<dbReference type="InterPro" id="IPR002104">
    <property type="entry name" value="Integrase_catalytic"/>
</dbReference>
<dbReference type="AlphaFoldDB" id="A0A1E5Q295"/>
<name>A0A1E5Q295_9ACTN</name>
<feature type="domain" description="Tyr recombinase" evidence="3">
    <location>
        <begin position="84"/>
        <end position="312"/>
    </location>
</feature>
<dbReference type="EMBL" id="MEHK01000001">
    <property type="protein sequence ID" value="OEJ35939.1"/>
    <property type="molecule type" value="Genomic_DNA"/>
</dbReference>
<dbReference type="Proteomes" id="UP000095705">
    <property type="component" value="Unassembled WGS sequence"/>
</dbReference>
<reference evidence="4 5" key="1">
    <citation type="submission" date="2016-08" db="EMBL/GenBank/DDBJ databases">
        <title>The complete genome of Streptomyces subrutilus 10-1-1.</title>
        <authorList>
            <person name="Chen X."/>
        </authorList>
    </citation>
    <scope>NUCLEOTIDE SEQUENCE [LARGE SCALE GENOMIC DNA]</scope>
    <source>
        <strain evidence="4 5">10-1-1</strain>
    </source>
</reference>
<dbReference type="InterPro" id="IPR013762">
    <property type="entry name" value="Integrase-like_cat_sf"/>
</dbReference>
<evidence type="ECO:0000313" key="4">
    <source>
        <dbReference type="EMBL" id="OEJ35939.1"/>
    </source>
</evidence>
<keyword evidence="2" id="KW-0233">DNA recombination</keyword>
<dbReference type="PANTHER" id="PTHR30349">
    <property type="entry name" value="PHAGE INTEGRASE-RELATED"/>
    <property type="match status" value="1"/>
</dbReference>
<dbReference type="Pfam" id="PF00589">
    <property type="entry name" value="Phage_integrase"/>
    <property type="match status" value="1"/>
</dbReference>
<keyword evidence="1" id="KW-0238">DNA-binding</keyword>
<dbReference type="PANTHER" id="PTHR30349:SF81">
    <property type="entry name" value="TYROSINE RECOMBINASE XERC"/>
    <property type="match status" value="1"/>
</dbReference>
<protein>
    <submittedName>
        <fullName evidence="4">Integrase</fullName>
    </submittedName>
</protein>
<organism evidence="4 5">
    <name type="scientific">Streptomyces subrutilus</name>
    <dbReference type="NCBI Taxonomy" id="36818"/>
    <lineage>
        <taxon>Bacteria</taxon>
        <taxon>Bacillati</taxon>
        <taxon>Actinomycetota</taxon>
        <taxon>Actinomycetes</taxon>
        <taxon>Kitasatosporales</taxon>
        <taxon>Streptomycetaceae</taxon>
        <taxon>Streptomyces</taxon>
    </lineage>
</organism>
<dbReference type="InterPro" id="IPR011010">
    <property type="entry name" value="DNA_brk_join_enz"/>
</dbReference>
<dbReference type="PROSITE" id="PS51898">
    <property type="entry name" value="TYR_RECOMBINASE"/>
    <property type="match status" value="1"/>
</dbReference>
<evidence type="ECO:0000256" key="2">
    <source>
        <dbReference type="ARBA" id="ARBA00023172"/>
    </source>
</evidence>
<dbReference type="SUPFAM" id="SSF47823">
    <property type="entry name" value="lambda integrase-like, N-terminal domain"/>
    <property type="match status" value="1"/>
</dbReference>
<dbReference type="STRING" id="36818.BGK67_25110"/>
<keyword evidence="5" id="KW-1185">Reference proteome</keyword>
<dbReference type="GO" id="GO:0015074">
    <property type="term" value="P:DNA integration"/>
    <property type="evidence" value="ECO:0007669"/>
    <property type="project" value="InterPro"/>
</dbReference>
<dbReference type="GO" id="GO:0003677">
    <property type="term" value="F:DNA binding"/>
    <property type="evidence" value="ECO:0007669"/>
    <property type="project" value="UniProtKB-KW"/>
</dbReference>
<dbReference type="Gene3D" id="1.10.443.10">
    <property type="entry name" value="Intergrase catalytic core"/>
    <property type="match status" value="1"/>
</dbReference>
<evidence type="ECO:0000256" key="1">
    <source>
        <dbReference type="ARBA" id="ARBA00023125"/>
    </source>
</evidence>
<sequence length="315" mass="34796">MADSRPENTRDGYAQDWETWEKFTAEKGLPVLAVEEGTLVAFVHWLWQQPGKKAGTNTAPSTVERRLSGVISTARKEHGLTLDRKVASLAREYIKALVKQMEKDGEVRGTGPAPALLPIHMKQISKALPDNLRGVRDRSLMTMHFAIAGREHELAYLRNRDITEDPEGRGLLVDIRVSKVKPRKVKVLPLQDTRICPVTSWRKYKADVEELTGEELDPDDFAFRRIHAKGKSLMVGGITPEAVGDVITRCGEIAGLDIRPTGHSPRRGLATAAKKAGNDRSVIAAQGGWAPNSTAMEGYFDEEDGWEENALRGVG</sequence>
<dbReference type="GO" id="GO:0006310">
    <property type="term" value="P:DNA recombination"/>
    <property type="evidence" value="ECO:0007669"/>
    <property type="project" value="UniProtKB-KW"/>
</dbReference>
<comment type="caution">
    <text evidence="4">The sequence shown here is derived from an EMBL/GenBank/DDBJ whole genome shotgun (WGS) entry which is preliminary data.</text>
</comment>
<dbReference type="Gene3D" id="1.10.150.130">
    <property type="match status" value="1"/>
</dbReference>
<proteinExistence type="predicted"/>
<evidence type="ECO:0000259" key="3">
    <source>
        <dbReference type="PROSITE" id="PS51898"/>
    </source>
</evidence>
<dbReference type="SUPFAM" id="SSF56349">
    <property type="entry name" value="DNA breaking-rejoining enzymes"/>
    <property type="match status" value="1"/>
</dbReference>
<dbReference type="InterPro" id="IPR010998">
    <property type="entry name" value="Integrase_recombinase_N"/>
</dbReference>
<evidence type="ECO:0000313" key="5">
    <source>
        <dbReference type="Proteomes" id="UP000095705"/>
    </source>
</evidence>
<dbReference type="InterPro" id="IPR050090">
    <property type="entry name" value="Tyrosine_recombinase_XerCD"/>
</dbReference>
<gene>
    <name evidence="4" type="ORF">BGK67_25110</name>
</gene>
<accession>A0A1E5Q295</accession>